<name>A0A133KS11_BIFBI</name>
<evidence type="ECO:0000313" key="1">
    <source>
        <dbReference type="EMBL" id="KWZ82429.1"/>
    </source>
</evidence>
<protein>
    <submittedName>
        <fullName evidence="1">Uncharacterized protein</fullName>
    </submittedName>
</protein>
<reference evidence="1 2" key="1">
    <citation type="submission" date="2016-01" db="EMBL/GenBank/DDBJ databases">
        <authorList>
            <person name="Oliw E.H."/>
        </authorList>
    </citation>
    <scope>NUCLEOTIDE SEQUENCE [LARGE SCALE GENOMIC DNA]</scope>
    <source>
        <strain evidence="1 2">MJR8628B</strain>
    </source>
</reference>
<proteinExistence type="predicted"/>
<organism evidence="1 2">
    <name type="scientific">Bifidobacterium bifidum</name>
    <dbReference type="NCBI Taxonomy" id="1681"/>
    <lineage>
        <taxon>Bacteria</taxon>
        <taxon>Bacillati</taxon>
        <taxon>Actinomycetota</taxon>
        <taxon>Actinomycetes</taxon>
        <taxon>Bifidobacteriales</taxon>
        <taxon>Bifidobacteriaceae</taxon>
        <taxon>Bifidobacterium</taxon>
    </lineage>
</organism>
<dbReference type="AlphaFoldDB" id="A0A133KS11"/>
<dbReference type="RefSeq" id="WP_230958067.1">
    <property type="nucleotide sequence ID" value="NZ_KQ955761.1"/>
</dbReference>
<evidence type="ECO:0000313" key="2">
    <source>
        <dbReference type="Proteomes" id="UP000070092"/>
    </source>
</evidence>
<sequence>MLGTGLGRTTLYMRGVRDSVVDVFAGSGVPGPLEVSDTAAGVWLAVAAGVAAISGI</sequence>
<dbReference type="Proteomes" id="UP000070092">
    <property type="component" value="Unassembled WGS sequence"/>
</dbReference>
<comment type="caution">
    <text evidence="1">The sequence shown here is derived from an EMBL/GenBank/DDBJ whole genome shotgun (WGS) entry which is preliminary data.</text>
</comment>
<gene>
    <name evidence="1" type="ORF">HMPREF3196_00286</name>
</gene>
<dbReference type="PATRIC" id="fig|1681.53.peg.276"/>
<accession>A0A133KS11</accession>
<dbReference type="EMBL" id="LRPO01000013">
    <property type="protein sequence ID" value="KWZ82429.1"/>
    <property type="molecule type" value="Genomic_DNA"/>
</dbReference>